<name>A0ACB9PB29_BAUVA</name>
<comment type="caution">
    <text evidence="1">The sequence shown here is derived from an EMBL/GenBank/DDBJ whole genome shotgun (WGS) entry which is preliminary data.</text>
</comment>
<keyword evidence="2" id="KW-1185">Reference proteome</keyword>
<evidence type="ECO:0000313" key="2">
    <source>
        <dbReference type="Proteomes" id="UP000828941"/>
    </source>
</evidence>
<dbReference type="EMBL" id="CM039430">
    <property type="protein sequence ID" value="KAI4345848.1"/>
    <property type="molecule type" value="Genomic_DNA"/>
</dbReference>
<dbReference type="Proteomes" id="UP000828941">
    <property type="component" value="Chromosome 5"/>
</dbReference>
<sequence length="166" mass="18997">MAERTQPLVQKLIDFIPKVTDESISEALLAVKDAFEASEPHLDRADWNREIDALVAATIGNIKELVDEIEDIVDHYSCHLCDLSDEGESQIRGLIYEFLGKDRNLLSELPAEFSDLFECFSDEVCKRLERQLWLFGNRSEDPEILFVDRNDGWVETVTTGFVMEKA</sequence>
<organism evidence="1 2">
    <name type="scientific">Bauhinia variegata</name>
    <name type="common">Purple orchid tree</name>
    <name type="synonym">Phanera variegata</name>
    <dbReference type="NCBI Taxonomy" id="167791"/>
    <lineage>
        <taxon>Eukaryota</taxon>
        <taxon>Viridiplantae</taxon>
        <taxon>Streptophyta</taxon>
        <taxon>Embryophyta</taxon>
        <taxon>Tracheophyta</taxon>
        <taxon>Spermatophyta</taxon>
        <taxon>Magnoliopsida</taxon>
        <taxon>eudicotyledons</taxon>
        <taxon>Gunneridae</taxon>
        <taxon>Pentapetalae</taxon>
        <taxon>rosids</taxon>
        <taxon>fabids</taxon>
        <taxon>Fabales</taxon>
        <taxon>Fabaceae</taxon>
        <taxon>Cercidoideae</taxon>
        <taxon>Cercideae</taxon>
        <taxon>Bauhiniinae</taxon>
        <taxon>Bauhinia</taxon>
    </lineage>
</organism>
<evidence type="ECO:0000313" key="1">
    <source>
        <dbReference type="EMBL" id="KAI4345848.1"/>
    </source>
</evidence>
<reference evidence="1 2" key="1">
    <citation type="journal article" date="2022" name="DNA Res.">
        <title>Chromosomal-level genome assembly of the orchid tree Bauhinia variegata (Leguminosae; Cercidoideae) supports the allotetraploid origin hypothesis of Bauhinia.</title>
        <authorList>
            <person name="Zhong Y."/>
            <person name="Chen Y."/>
            <person name="Zheng D."/>
            <person name="Pang J."/>
            <person name="Liu Y."/>
            <person name="Luo S."/>
            <person name="Meng S."/>
            <person name="Qian L."/>
            <person name="Wei D."/>
            <person name="Dai S."/>
            <person name="Zhou R."/>
        </authorList>
    </citation>
    <scope>NUCLEOTIDE SEQUENCE [LARGE SCALE GENOMIC DNA]</scope>
    <source>
        <strain evidence="1">BV-YZ2020</strain>
    </source>
</reference>
<gene>
    <name evidence="1" type="ORF">L6164_012937</name>
</gene>
<protein>
    <submittedName>
        <fullName evidence="1">Uncharacterized protein</fullName>
    </submittedName>
</protein>
<proteinExistence type="predicted"/>
<accession>A0ACB9PB29</accession>